<dbReference type="SMART" id="SM00388">
    <property type="entry name" value="HisKA"/>
    <property type="match status" value="1"/>
</dbReference>
<dbReference type="InterPro" id="IPR050398">
    <property type="entry name" value="HssS/ArlS-like"/>
</dbReference>
<evidence type="ECO:0000259" key="12">
    <source>
        <dbReference type="PROSITE" id="PS50109"/>
    </source>
</evidence>
<dbReference type="AlphaFoldDB" id="A0A8I0DND9"/>
<evidence type="ECO:0000256" key="4">
    <source>
        <dbReference type="ARBA" id="ARBA00022553"/>
    </source>
</evidence>
<keyword evidence="15" id="KW-1185">Reference proteome</keyword>
<evidence type="ECO:0000256" key="3">
    <source>
        <dbReference type="ARBA" id="ARBA00012438"/>
    </source>
</evidence>
<evidence type="ECO:0000313" key="15">
    <source>
        <dbReference type="Proteomes" id="UP000662088"/>
    </source>
</evidence>
<evidence type="ECO:0000256" key="5">
    <source>
        <dbReference type="ARBA" id="ARBA00022679"/>
    </source>
</evidence>
<dbReference type="InterPro" id="IPR003660">
    <property type="entry name" value="HAMP_dom"/>
</dbReference>
<evidence type="ECO:0000256" key="7">
    <source>
        <dbReference type="ARBA" id="ARBA00022777"/>
    </source>
</evidence>
<protein>
    <recommendedName>
        <fullName evidence="3">histidine kinase</fullName>
        <ecNumber evidence="3">2.7.13.3</ecNumber>
    </recommendedName>
</protein>
<dbReference type="PANTHER" id="PTHR45528:SF8">
    <property type="entry name" value="HISTIDINE KINASE"/>
    <property type="match status" value="1"/>
</dbReference>
<keyword evidence="7 14" id="KW-0418">Kinase</keyword>
<feature type="transmembrane region" description="Helical" evidence="11">
    <location>
        <begin position="12"/>
        <end position="39"/>
    </location>
</feature>
<dbReference type="Gene3D" id="1.10.287.130">
    <property type="match status" value="1"/>
</dbReference>
<dbReference type="InterPro" id="IPR003594">
    <property type="entry name" value="HATPase_dom"/>
</dbReference>
<keyword evidence="4" id="KW-0597">Phosphoprotein</keyword>
<feature type="domain" description="HAMP" evidence="13">
    <location>
        <begin position="185"/>
        <end position="237"/>
    </location>
</feature>
<dbReference type="Pfam" id="PF00512">
    <property type="entry name" value="HisKA"/>
    <property type="match status" value="1"/>
</dbReference>
<evidence type="ECO:0000256" key="11">
    <source>
        <dbReference type="SAM" id="Phobius"/>
    </source>
</evidence>
<keyword evidence="9" id="KW-0902">Two-component regulatory system</keyword>
<evidence type="ECO:0000256" key="1">
    <source>
        <dbReference type="ARBA" id="ARBA00000085"/>
    </source>
</evidence>
<feature type="transmembrane region" description="Helical" evidence="11">
    <location>
        <begin position="159"/>
        <end position="179"/>
    </location>
</feature>
<evidence type="ECO:0000313" key="14">
    <source>
        <dbReference type="EMBL" id="MBC5640060.1"/>
    </source>
</evidence>
<organism evidence="14 15">
    <name type="scientific">Clostridium lentum</name>
    <dbReference type="NCBI Taxonomy" id="2763037"/>
    <lineage>
        <taxon>Bacteria</taxon>
        <taxon>Bacillati</taxon>
        <taxon>Bacillota</taxon>
        <taxon>Clostridia</taxon>
        <taxon>Eubacteriales</taxon>
        <taxon>Clostridiaceae</taxon>
        <taxon>Clostridium</taxon>
    </lineage>
</organism>
<comment type="subcellular location">
    <subcellularLocation>
        <location evidence="2">Membrane</location>
        <topology evidence="2">Multi-pass membrane protein</topology>
    </subcellularLocation>
</comment>
<dbReference type="GO" id="GO:0000155">
    <property type="term" value="F:phosphorelay sensor kinase activity"/>
    <property type="evidence" value="ECO:0007669"/>
    <property type="project" value="InterPro"/>
</dbReference>
<dbReference type="GO" id="GO:0005886">
    <property type="term" value="C:plasma membrane"/>
    <property type="evidence" value="ECO:0007669"/>
    <property type="project" value="TreeGrafter"/>
</dbReference>
<evidence type="ECO:0000256" key="2">
    <source>
        <dbReference type="ARBA" id="ARBA00004141"/>
    </source>
</evidence>
<dbReference type="EMBL" id="JACOOQ010000008">
    <property type="protein sequence ID" value="MBC5640060.1"/>
    <property type="molecule type" value="Genomic_DNA"/>
</dbReference>
<gene>
    <name evidence="14" type="ORF">H8R92_06365</name>
</gene>
<keyword evidence="8 11" id="KW-1133">Transmembrane helix</keyword>
<dbReference type="EC" id="2.7.13.3" evidence="3"/>
<reference evidence="14" key="1">
    <citation type="submission" date="2020-08" db="EMBL/GenBank/DDBJ databases">
        <title>Genome public.</title>
        <authorList>
            <person name="Liu C."/>
            <person name="Sun Q."/>
        </authorList>
    </citation>
    <scope>NUCLEOTIDE SEQUENCE</scope>
    <source>
        <strain evidence="14">NSJ-42</strain>
    </source>
</reference>
<dbReference type="Pfam" id="PF02518">
    <property type="entry name" value="HATPase_c"/>
    <property type="match status" value="1"/>
</dbReference>
<evidence type="ECO:0000259" key="13">
    <source>
        <dbReference type="PROSITE" id="PS50885"/>
    </source>
</evidence>
<dbReference type="InterPro" id="IPR036097">
    <property type="entry name" value="HisK_dim/P_sf"/>
</dbReference>
<comment type="caution">
    <text evidence="14">The sequence shown here is derived from an EMBL/GenBank/DDBJ whole genome shotgun (WGS) entry which is preliminary data.</text>
</comment>
<evidence type="ECO:0000256" key="10">
    <source>
        <dbReference type="ARBA" id="ARBA00023136"/>
    </source>
</evidence>
<dbReference type="PROSITE" id="PS50109">
    <property type="entry name" value="HIS_KIN"/>
    <property type="match status" value="1"/>
</dbReference>
<dbReference type="Proteomes" id="UP000662088">
    <property type="component" value="Unassembled WGS sequence"/>
</dbReference>
<dbReference type="SMART" id="SM00387">
    <property type="entry name" value="HATPase_c"/>
    <property type="match status" value="1"/>
</dbReference>
<feature type="domain" description="Histidine kinase" evidence="12">
    <location>
        <begin position="252"/>
        <end position="467"/>
    </location>
</feature>
<dbReference type="CDD" id="cd06225">
    <property type="entry name" value="HAMP"/>
    <property type="match status" value="1"/>
</dbReference>
<keyword evidence="10 11" id="KW-0472">Membrane</keyword>
<evidence type="ECO:0000256" key="9">
    <source>
        <dbReference type="ARBA" id="ARBA00023012"/>
    </source>
</evidence>
<keyword evidence="6 11" id="KW-0812">Transmembrane</keyword>
<evidence type="ECO:0000256" key="8">
    <source>
        <dbReference type="ARBA" id="ARBA00022989"/>
    </source>
</evidence>
<proteinExistence type="predicted"/>
<dbReference type="Gene3D" id="6.10.340.10">
    <property type="match status" value="1"/>
</dbReference>
<dbReference type="SUPFAM" id="SSF55874">
    <property type="entry name" value="ATPase domain of HSP90 chaperone/DNA topoisomerase II/histidine kinase"/>
    <property type="match status" value="1"/>
</dbReference>
<dbReference type="PROSITE" id="PS50885">
    <property type="entry name" value="HAMP"/>
    <property type="match status" value="1"/>
</dbReference>
<evidence type="ECO:0000256" key="6">
    <source>
        <dbReference type="ARBA" id="ARBA00022692"/>
    </source>
</evidence>
<dbReference type="Gene3D" id="3.30.565.10">
    <property type="entry name" value="Histidine kinase-like ATPase, C-terminal domain"/>
    <property type="match status" value="1"/>
</dbReference>
<accession>A0A8I0DND9</accession>
<name>A0A8I0DND9_9CLOT</name>
<sequence length="468" mass="54457">MSKVKTIKSEFYLLVIKIFLYTFISTIIAYIFLMIFIIYSSNYSKSTDHYEKYLDSIENEIINNTDSILEGNLIDLNEYSNKIKGEVVDINGKHLFGDIDIIDSKVDILKYLKFNSVKDGYVYRGVPLIKDDSIKYIYILKAPFSYTVNNIKDNPYVVIVYYILLSSPIIFFIVYLFLFTRKLYKSIQKNIFILIEASNNISNGNFSFKINGLNGKEFLTIQESFNIMVDELKKNIEGLSKVENERQMMISSISHDIRTPITVISGEIELINDLKDMEGFSISNSMAIIKKNCDKMINLTNNLSLIYKVENLDFLFRVQRVDLDKFLKEKRMELLSLITKKDLIIKFNVNLNKKYYILDESMLNRVIDNILFNSIRFTDSGSITLNVFDEEVSDKIYFKCIDTGKGFKDSDINTLFDAFYQNKSDKNHFGLGLYISKKIVLNYSGEIKAYNNEFNGATVEFYIRELKE</sequence>
<dbReference type="InterPro" id="IPR036890">
    <property type="entry name" value="HATPase_C_sf"/>
</dbReference>
<dbReference type="PANTHER" id="PTHR45528">
    <property type="entry name" value="SENSOR HISTIDINE KINASE CPXA"/>
    <property type="match status" value="1"/>
</dbReference>
<dbReference type="SUPFAM" id="SSF47384">
    <property type="entry name" value="Homodimeric domain of signal transducing histidine kinase"/>
    <property type="match status" value="1"/>
</dbReference>
<dbReference type="InterPro" id="IPR005467">
    <property type="entry name" value="His_kinase_dom"/>
</dbReference>
<keyword evidence="5" id="KW-0808">Transferase</keyword>
<dbReference type="CDD" id="cd00082">
    <property type="entry name" value="HisKA"/>
    <property type="match status" value="1"/>
</dbReference>
<dbReference type="InterPro" id="IPR003661">
    <property type="entry name" value="HisK_dim/P_dom"/>
</dbReference>
<comment type="catalytic activity">
    <reaction evidence="1">
        <text>ATP + protein L-histidine = ADP + protein N-phospho-L-histidine.</text>
        <dbReference type="EC" id="2.7.13.3"/>
    </reaction>
</comment>